<keyword evidence="1" id="KW-1133">Transmembrane helix</keyword>
<sequence>MNKDNCRRHRRLPPPHLPPVVLIIIFIVPLLPVALQGPSPGT</sequence>
<evidence type="ECO:0000256" key="1">
    <source>
        <dbReference type="SAM" id="Phobius"/>
    </source>
</evidence>
<proteinExistence type="predicted"/>
<keyword evidence="1" id="KW-0812">Transmembrane</keyword>
<name>T0KWB7_COLGC</name>
<evidence type="ECO:0000313" key="2">
    <source>
        <dbReference type="EMBL" id="EQB43631.1"/>
    </source>
</evidence>
<dbReference type="HOGENOM" id="CLU_3260500_0_0_1"/>
<dbReference type="Proteomes" id="UP000015530">
    <property type="component" value="Unassembled WGS sequence"/>
</dbReference>
<dbReference type="EMBL" id="AMYD01004221">
    <property type="protein sequence ID" value="EQB43631.1"/>
    <property type="molecule type" value="Genomic_DNA"/>
</dbReference>
<keyword evidence="1" id="KW-0472">Membrane</keyword>
<reference evidence="3" key="1">
    <citation type="journal article" date="2013" name="Mol. Plant Microbe Interact.">
        <title>Global aspects of pacC regulation of pathogenicity genes in Colletotrichum gloeosporioides as revealed by transcriptome analysis.</title>
        <authorList>
            <person name="Alkan N."/>
            <person name="Meng X."/>
            <person name="Friedlander G."/>
            <person name="Reuveni E."/>
            <person name="Sukno S."/>
            <person name="Sherman A."/>
            <person name="Thon M."/>
            <person name="Fluhr R."/>
            <person name="Prusky D."/>
        </authorList>
    </citation>
    <scope>NUCLEOTIDE SEQUENCE [LARGE SCALE GENOMIC DNA]</scope>
    <source>
        <strain evidence="3">Cg-14</strain>
    </source>
</reference>
<comment type="caution">
    <text evidence="2">The sequence shown here is derived from an EMBL/GenBank/DDBJ whole genome shotgun (WGS) entry which is preliminary data.</text>
</comment>
<organism evidence="2 3">
    <name type="scientific">Colletotrichum gloeosporioides (strain Cg-14)</name>
    <name type="common">Anthracnose fungus</name>
    <name type="synonym">Glomerella cingulata</name>
    <dbReference type="NCBI Taxonomy" id="1237896"/>
    <lineage>
        <taxon>Eukaryota</taxon>
        <taxon>Fungi</taxon>
        <taxon>Dikarya</taxon>
        <taxon>Ascomycota</taxon>
        <taxon>Pezizomycotina</taxon>
        <taxon>Sordariomycetes</taxon>
        <taxon>Hypocreomycetidae</taxon>
        <taxon>Glomerellales</taxon>
        <taxon>Glomerellaceae</taxon>
        <taxon>Colletotrichum</taxon>
        <taxon>Colletotrichum gloeosporioides species complex</taxon>
    </lineage>
</organism>
<evidence type="ECO:0000313" key="3">
    <source>
        <dbReference type="Proteomes" id="UP000015530"/>
    </source>
</evidence>
<accession>T0KWB7</accession>
<protein>
    <submittedName>
        <fullName evidence="2">Uncharacterized protein</fullName>
    </submittedName>
</protein>
<dbReference type="AlphaFoldDB" id="T0KWB7"/>
<gene>
    <name evidence="2" type="ORF">CGLO_17698</name>
</gene>
<feature type="transmembrane region" description="Helical" evidence="1">
    <location>
        <begin position="20"/>
        <end position="37"/>
    </location>
</feature>